<feature type="compositionally biased region" description="Basic and acidic residues" evidence="1">
    <location>
        <begin position="290"/>
        <end position="307"/>
    </location>
</feature>
<feature type="compositionally biased region" description="Basic and acidic residues" evidence="1">
    <location>
        <begin position="187"/>
        <end position="202"/>
    </location>
</feature>
<evidence type="ECO:0000313" key="3">
    <source>
        <dbReference type="Proteomes" id="UP000298347"/>
    </source>
</evidence>
<feature type="region of interest" description="Disordered" evidence="1">
    <location>
        <begin position="290"/>
        <end position="309"/>
    </location>
</feature>
<keyword evidence="3" id="KW-1185">Reference proteome</keyword>
<dbReference type="AlphaFoldDB" id="A0A4Z0GR56"/>
<feature type="compositionally biased region" description="Basic and acidic residues" evidence="1">
    <location>
        <begin position="146"/>
        <end position="174"/>
    </location>
</feature>
<name>A0A4Z0GR56_9BACL</name>
<dbReference type="Proteomes" id="UP000298347">
    <property type="component" value="Unassembled WGS sequence"/>
</dbReference>
<comment type="caution">
    <text evidence="2">The sequence shown here is derived from an EMBL/GenBank/DDBJ whole genome shotgun (WGS) entry which is preliminary data.</text>
</comment>
<feature type="region of interest" description="Disordered" evidence="1">
    <location>
        <begin position="137"/>
        <end position="202"/>
    </location>
</feature>
<gene>
    <name evidence="2" type="ORF">E4665_07020</name>
</gene>
<organism evidence="2 3">
    <name type="scientific">Sporolactobacillus shoreae</name>
    <dbReference type="NCBI Taxonomy" id="1465501"/>
    <lineage>
        <taxon>Bacteria</taxon>
        <taxon>Bacillati</taxon>
        <taxon>Bacillota</taxon>
        <taxon>Bacilli</taxon>
        <taxon>Bacillales</taxon>
        <taxon>Sporolactobacillaceae</taxon>
        <taxon>Sporolactobacillus</taxon>
    </lineage>
</organism>
<sequence>MITVYFEASRRLRKLAKKNQPFSAHRASDILKEMEERAQTAGFTEAVVYTIYDGERPLFKDRHPIGAGQPTNLLFLVQEALTTVFASEPEADKNRLLQRLAEAIRDPDEPEQTGSLPRATGRRPFFYRVLKRESWMRAQRTVQEPRPPKSPHEKKSEPAPDPNDRSTKNERTHQQPEPAASQAPNQERGEPSRISDSGKEKWNRTGSLAKVFASFRASWRKSVPKLKRAAKYFIQFMMRGIKSAIQHHQAARLHREERRAKALDVQLEQEKQKAKLYEELAADRNRVKKQVESDARREERLAQELKKARGARVHSGHGKAFAGTLMVAGMLFGGLWLWQHPATAHQTLETILTFKNQLFGHFGLH</sequence>
<proteinExistence type="predicted"/>
<dbReference type="EMBL" id="SRJD01000006">
    <property type="protein sequence ID" value="TGA98608.1"/>
    <property type="molecule type" value="Genomic_DNA"/>
</dbReference>
<evidence type="ECO:0000256" key="1">
    <source>
        <dbReference type="SAM" id="MobiDB-lite"/>
    </source>
</evidence>
<evidence type="ECO:0000313" key="2">
    <source>
        <dbReference type="EMBL" id="TGA98608.1"/>
    </source>
</evidence>
<dbReference type="RefSeq" id="WP_135348087.1">
    <property type="nucleotide sequence ID" value="NZ_SRJD01000006.1"/>
</dbReference>
<protein>
    <submittedName>
        <fullName evidence="2">Uncharacterized protein</fullName>
    </submittedName>
</protein>
<accession>A0A4Z0GR56</accession>
<feature type="region of interest" description="Disordered" evidence="1">
    <location>
        <begin position="102"/>
        <end position="122"/>
    </location>
</feature>
<reference evidence="2 3" key="1">
    <citation type="journal article" date="2015" name="Int. J. Syst. Evol. Microbiol.">
        <title>Sporolactobacillus shoreae sp. nov. and Sporolactobacillus spathodeae sp. nov., two spore-forming lactic acid bacteria isolated from tree barks in Thailand.</title>
        <authorList>
            <person name="Thamacharoensuk T."/>
            <person name="Kitahara M."/>
            <person name="Ohkuma M."/>
            <person name="Thongchul N."/>
            <person name="Tanasupawat S."/>
        </authorList>
    </citation>
    <scope>NUCLEOTIDE SEQUENCE [LARGE SCALE GENOMIC DNA]</scope>
    <source>
        <strain evidence="2 3">BK92</strain>
    </source>
</reference>